<accession>A0A059CUL5</accession>
<protein>
    <submittedName>
        <fullName evidence="2">Uncharacterized protein</fullName>
    </submittedName>
</protein>
<dbReference type="AlphaFoldDB" id="A0A059CUL5"/>
<name>A0A059CUL5_EUCGR</name>
<feature type="region of interest" description="Disordered" evidence="1">
    <location>
        <begin position="1"/>
        <end position="28"/>
    </location>
</feature>
<evidence type="ECO:0000313" key="2">
    <source>
        <dbReference type="EMBL" id="KCW81866.1"/>
    </source>
</evidence>
<dbReference type="InParanoid" id="A0A059CUL5"/>
<sequence>MKSKAGEMNFTQQVIMDQNTTPRKHTEEMSPRKFNAYLSISPKLAITPCHGSLSWLFWSRCAVLCRSTTWSIISISSGHHG</sequence>
<evidence type="ECO:0000256" key="1">
    <source>
        <dbReference type="SAM" id="MobiDB-lite"/>
    </source>
</evidence>
<proteinExistence type="predicted"/>
<reference evidence="2" key="1">
    <citation type="submission" date="2013-07" db="EMBL/GenBank/DDBJ databases">
        <title>The genome of Eucalyptus grandis.</title>
        <authorList>
            <person name="Schmutz J."/>
            <person name="Hayes R."/>
            <person name="Myburg A."/>
            <person name="Tuskan G."/>
            <person name="Grattapaglia D."/>
            <person name="Rokhsar D.S."/>
        </authorList>
    </citation>
    <scope>NUCLEOTIDE SEQUENCE</scope>
    <source>
        <tissue evidence="2">Leaf extractions</tissue>
    </source>
</reference>
<gene>
    <name evidence="2" type="ORF">EUGRSUZ_C03220</name>
</gene>
<dbReference type="EMBL" id="KK198755">
    <property type="protein sequence ID" value="KCW81866.1"/>
    <property type="molecule type" value="Genomic_DNA"/>
</dbReference>
<dbReference type="Gramene" id="KCW81866">
    <property type="protein sequence ID" value="KCW81866"/>
    <property type="gene ID" value="EUGRSUZ_C03220"/>
</dbReference>
<feature type="compositionally biased region" description="Polar residues" evidence="1">
    <location>
        <begin position="9"/>
        <end position="21"/>
    </location>
</feature>
<organism evidence="2">
    <name type="scientific">Eucalyptus grandis</name>
    <name type="common">Flooded gum</name>
    <dbReference type="NCBI Taxonomy" id="71139"/>
    <lineage>
        <taxon>Eukaryota</taxon>
        <taxon>Viridiplantae</taxon>
        <taxon>Streptophyta</taxon>
        <taxon>Embryophyta</taxon>
        <taxon>Tracheophyta</taxon>
        <taxon>Spermatophyta</taxon>
        <taxon>Magnoliopsida</taxon>
        <taxon>eudicotyledons</taxon>
        <taxon>Gunneridae</taxon>
        <taxon>Pentapetalae</taxon>
        <taxon>rosids</taxon>
        <taxon>malvids</taxon>
        <taxon>Myrtales</taxon>
        <taxon>Myrtaceae</taxon>
        <taxon>Myrtoideae</taxon>
        <taxon>Eucalypteae</taxon>
        <taxon>Eucalyptus</taxon>
    </lineage>
</organism>